<keyword evidence="11 24" id="KW-0812">Transmembrane</keyword>
<evidence type="ECO:0000256" key="19">
    <source>
        <dbReference type="ARBA" id="ARBA00031825"/>
    </source>
</evidence>
<comment type="subcellular location">
    <subcellularLocation>
        <location evidence="2">Cell membrane</location>
        <topology evidence="2">Multi-pass membrane protein</topology>
    </subcellularLocation>
</comment>
<accession>A0A4V1D1M1</accession>
<dbReference type="EC" id="2.7.7.41" evidence="6"/>
<evidence type="ECO:0000256" key="10">
    <source>
        <dbReference type="ARBA" id="ARBA00022679"/>
    </source>
</evidence>
<evidence type="ECO:0000256" key="21">
    <source>
        <dbReference type="ARBA" id="ARBA00032396"/>
    </source>
</evidence>
<keyword evidence="17" id="KW-1208">Phospholipid metabolism</keyword>
<dbReference type="Proteomes" id="UP000297031">
    <property type="component" value="Chromosome"/>
</dbReference>
<evidence type="ECO:0000256" key="22">
    <source>
        <dbReference type="ARBA" id="ARBA00032743"/>
    </source>
</evidence>
<dbReference type="AlphaFoldDB" id="A0A4V1D1M1"/>
<keyword evidence="14" id="KW-0443">Lipid metabolism</keyword>
<organism evidence="25 26">
    <name type="scientific">Muribaculum gordoncarteri</name>
    <dbReference type="NCBI Taxonomy" id="2530390"/>
    <lineage>
        <taxon>Bacteria</taxon>
        <taxon>Pseudomonadati</taxon>
        <taxon>Bacteroidota</taxon>
        <taxon>Bacteroidia</taxon>
        <taxon>Bacteroidales</taxon>
        <taxon>Muribaculaceae</taxon>
        <taxon>Muribaculum</taxon>
    </lineage>
</organism>
<evidence type="ECO:0000256" key="8">
    <source>
        <dbReference type="ARBA" id="ARBA00022475"/>
    </source>
</evidence>
<keyword evidence="15 24" id="KW-0472">Membrane</keyword>
<evidence type="ECO:0000256" key="2">
    <source>
        <dbReference type="ARBA" id="ARBA00004651"/>
    </source>
</evidence>
<keyword evidence="13 24" id="KW-1133">Transmembrane helix</keyword>
<evidence type="ECO:0000256" key="18">
    <source>
        <dbReference type="ARBA" id="ARBA00029893"/>
    </source>
</evidence>
<evidence type="ECO:0000256" key="24">
    <source>
        <dbReference type="SAM" id="Phobius"/>
    </source>
</evidence>
<keyword evidence="12 25" id="KW-0548">Nucleotidyltransferase</keyword>
<dbReference type="EMBL" id="CP039393">
    <property type="protein sequence ID" value="QCD35687.1"/>
    <property type="molecule type" value="Genomic_DNA"/>
</dbReference>
<evidence type="ECO:0000256" key="16">
    <source>
        <dbReference type="ARBA" id="ARBA00023209"/>
    </source>
</evidence>
<dbReference type="PANTHER" id="PTHR46382:SF1">
    <property type="entry name" value="PHOSPHATIDATE CYTIDYLYLTRANSFERASE"/>
    <property type="match status" value="1"/>
</dbReference>
<feature type="transmembrane region" description="Helical" evidence="24">
    <location>
        <begin position="178"/>
        <end position="197"/>
    </location>
</feature>
<dbReference type="KEGG" id="mgod:E7746_07185"/>
<evidence type="ECO:0000256" key="4">
    <source>
        <dbReference type="ARBA" id="ARBA00005189"/>
    </source>
</evidence>
<keyword evidence="26" id="KW-1185">Reference proteome</keyword>
<feature type="transmembrane region" description="Helical" evidence="24">
    <location>
        <begin position="204"/>
        <end position="222"/>
    </location>
</feature>
<comment type="catalytic activity">
    <reaction evidence="1">
        <text>a 1,2-diacyl-sn-glycero-3-phosphate + CTP + H(+) = a CDP-1,2-diacyl-sn-glycerol + diphosphate</text>
        <dbReference type="Rhea" id="RHEA:16229"/>
        <dbReference type="ChEBI" id="CHEBI:15378"/>
        <dbReference type="ChEBI" id="CHEBI:33019"/>
        <dbReference type="ChEBI" id="CHEBI:37563"/>
        <dbReference type="ChEBI" id="CHEBI:58332"/>
        <dbReference type="ChEBI" id="CHEBI:58608"/>
        <dbReference type="EC" id="2.7.7.41"/>
    </reaction>
</comment>
<comment type="similarity">
    <text evidence="5">Belongs to the CDS family.</text>
</comment>
<evidence type="ECO:0000256" key="9">
    <source>
        <dbReference type="ARBA" id="ARBA00022516"/>
    </source>
</evidence>
<proteinExistence type="inferred from homology"/>
<reference evidence="25 26" key="1">
    <citation type="submission" date="2019-02" db="EMBL/GenBank/DDBJ databases">
        <title>Isolation and identification of novel species under the genus Muribaculum.</title>
        <authorList>
            <person name="Miyake S."/>
            <person name="Ding Y."/>
            <person name="Low A."/>
            <person name="Soh M."/>
            <person name="Seedorf H."/>
        </authorList>
    </citation>
    <scope>NUCLEOTIDE SEQUENCE [LARGE SCALE GENOMIC DNA]</scope>
    <source>
        <strain evidence="25 26">TLL-A4</strain>
    </source>
</reference>
<dbReference type="GO" id="GO:0004605">
    <property type="term" value="F:phosphatidate cytidylyltransferase activity"/>
    <property type="evidence" value="ECO:0007669"/>
    <property type="project" value="UniProtKB-EC"/>
</dbReference>
<feature type="transmembrane region" description="Helical" evidence="24">
    <location>
        <begin position="124"/>
        <end position="149"/>
    </location>
</feature>
<evidence type="ECO:0000256" key="14">
    <source>
        <dbReference type="ARBA" id="ARBA00023098"/>
    </source>
</evidence>
<evidence type="ECO:0000256" key="11">
    <source>
        <dbReference type="ARBA" id="ARBA00022692"/>
    </source>
</evidence>
<evidence type="ECO:0000256" key="13">
    <source>
        <dbReference type="ARBA" id="ARBA00022989"/>
    </source>
</evidence>
<evidence type="ECO:0000256" key="17">
    <source>
        <dbReference type="ARBA" id="ARBA00023264"/>
    </source>
</evidence>
<comment type="pathway">
    <text evidence="4">Lipid metabolism.</text>
</comment>
<feature type="transmembrane region" description="Helical" evidence="24">
    <location>
        <begin position="57"/>
        <end position="80"/>
    </location>
</feature>
<comment type="pathway">
    <text evidence="3">Phospholipid metabolism; CDP-diacylglycerol biosynthesis; CDP-diacylglycerol from sn-glycerol 3-phosphate: step 3/3.</text>
</comment>
<keyword evidence="9" id="KW-0444">Lipid biosynthesis</keyword>
<gene>
    <name evidence="25" type="ORF">E7746_07185</name>
</gene>
<evidence type="ECO:0000256" key="3">
    <source>
        <dbReference type="ARBA" id="ARBA00005119"/>
    </source>
</evidence>
<evidence type="ECO:0000313" key="25">
    <source>
        <dbReference type="EMBL" id="QCD35687.1"/>
    </source>
</evidence>
<dbReference type="PANTHER" id="PTHR46382">
    <property type="entry name" value="PHOSPHATIDATE CYTIDYLYLTRANSFERASE"/>
    <property type="match status" value="1"/>
</dbReference>
<dbReference type="RefSeq" id="WP_136410331.1">
    <property type="nucleotide sequence ID" value="NZ_CP039393.1"/>
</dbReference>
<name>A0A4V1D1M1_9BACT</name>
<keyword evidence="16" id="KW-0594">Phospholipid biosynthesis</keyword>
<keyword evidence="10 25" id="KW-0808">Transferase</keyword>
<feature type="transmembrane region" description="Helical" evidence="24">
    <location>
        <begin position="12"/>
        <end position="45"/>
    </location>
</feature>
<evidence type="ECO:0000256" key="15">
    <source>
        <dbReference type="ARBA" id="ARBA00023136"/>
    </source>
</evidence>
<keyword evidence="8" id="KW-1003">Cell membrane</keyword>
<evidence type="ECO:0000313" key="26">
    <source>
        <dbReference type="Proteomes" id="UP000297031"/>
    </source>
</evidence>
<evidence type="ECO:0000256" key="23">
    <source>
        <dbReference type="ARBA" id="ARBA00033406"/>
    </source>
</evidence>
<evidence type="ECO:0000256" key="7">
    <source>
        <dbReference type="ARBA" id="ARBA00019373"/>
    </source>
</evidence>
<dbReference type="Pfam" id="PF01148">
    <property type="entry name" value="CTP_transf_1"/>
    <property type="match status" value="1"/>
</dbReference>
<evidence type="ECO:0000256" key="12">
    <source>
        <dbReference type="ARBA" id="ARBA00022695"/>
    </source>
</evidence>
<dbReference type="OrthoDB" id="9799199at2"/>
<feature type="transmembrane region" description="Helical" evidence="24">
    <location>
        <begin position="253"/>
        <end position="272"/>
    </location>
</feature>
<protein>
    <recommendedName>
        <fullName evidence="7">Phosphatidate cytidylyltransferase</fullName>
        <ecNumber evidence="6">2.7.7.41</ecNumber>
    </recommendedName>
    <alternativeName>
        <fullName evidence="20">CDP-DAG synthase</fullName>
    </alternativeName>
    <alternativeName>
        <fullName evidence="22">CDP-DG synthase</fullName>
    </alternativeName>
    <alternativeName>
        <fullName evidence="18">CDP-diacylglycerol synthase</fullName>
    </alternativeName>
    <alternativeName>
        <fullName evidence="21">CDP-diglyceride pyrophosphorylase</fullName>
    </alternativeName>
    <alternativeName>
        <fullName evidence="23">CDP-diglyceride synthase</fullName>
    </alternativeName>
    <alternativeName>
        <fullName evidence="19">CTP:phosphatidate cytidylyltransferase</fullName>
    </alternativeName>
</protein>
<sequence>MKNLLLRSLSGAVYVALIVAAILINRWTFLALCLLFAILALIEFFKLSHVSTTKKSTATCIVDILGAIALITSTWCAVSFNIYTPFAAYLGYFLVRFIMQLYIQDKSPLVNLAYSMMGQLYIGFPLAMMSCIYAISPYLVLAMFIFIWLNDTGAFIVGSSIGRHPLFPRISPKKSWEGFWGGLVFCIATALLIMNLWPATFAPVKLSLMVAMSVVVSIFATWGDLVESMIKRTLHVKDSGTIMPGHGGILDRIDSLLCVSPAVLCYLLLILYL</sequence>
<evidence type="ECO:0000256" key="6">
    <source>
        <dbReference type="ARBA" id="ARBA00012487"/>
    </source>
</evidence>
<evidence type="ECO:0000256" key="20">
    <source>
        <dbReference type="ARBA" id="ARBA00032253"/>
    </source>
</evidence>
<dbReference type="GO" id="GO:0016024">
    <property type="term" value="P:CDP-diacylglycerol biosynthetic process"/>
    <property type="evidence" value="ECO:0007669"/>
    <property type="project" value="TreeGrafter"/>
</dbReference>
<feature type="transmembrane region" description="Helical" evidence="24">
    <location>
        <begin position="86"/>
        <end position="103"/>
    </location>
</feature>
<evidence type="ECO:0000256" key="1">
    <source>
        <dbReference type="ARBA" id="ARBA00001698"/>
    </source>
</evidence>
<evidence type="ECO:0000256" key="5">
    <source>
        <dbReference type="ARBA" id="ARBA00010185"/>
    </source>
</evidence>
<dbReference type="GO" id="GO:0005886">
    <property type="term" value="C:plasma membrane"/>
    <property type="evidence" value="ECO:0007669"/>
    <property type="project" value="UniProtKB-SubCell"/>
</dbReference>